<organism evidence="2 3">
    <name type="scientific">Haloferula luteola</name>
    <dbReference type="NCBI Taxonomy" id="595692"/>
    <lineage>
        <taxon>Bacteria</taxon>
        <taxon>Pseudomonadati</taxon>
        <taxon>Verrucomicrobiota</taxon>
        <taxon>Verrucomicrobiia</taxon>
        <taxon>Verrucomicrobiales</taxon>
        <taxon>Verrucomicrobiaceae</taxon>
        <taxon>Haloferula</taxon>
    </lineage>
</organism>
<evidence type="ECO:0000256" key="1">
    <source>
        <dbReference type="SAM" id="Phobius"/>
    </source>
</evidence>
<evidence type="ECO:0000313" key="2">
    <source>
        <dbReference type="EMBL" id="MBB5353391.1"/>
    </source>
</evidence>
<comment type="caution">
    <text evidence="2">The sequence shown here is derived from an EMBL/GenBank/DDBJ whole genome shotgun (WGS) entry which is preliminary data.</text>
</comment>
<dbReference type="Proteomes" id="UP000557717">
    <property type="component" value="Unassembled WGS sequence"/>
</dbReference>
<keyword evidence="3" id="KW-1185">Reference proteome</keyword>
<proteinExistence type="predicted"/>
<evidence type="ECO:0000313" key="3">
    <source>
        <dbReference type="Proteomes" id="UP000557717"/>
    </source>
</evidence>
<accession>A0A840VL71</accession>
<name>A0A840VL71_9BACT</name>
<dbReference type="AlphaFoldDB" id="A0A840VL71"/>
<keyword evidence="1" id="KW-0812">Transmembrane</keyword>
<keyword evidence="1" id="KW-1133">Transmembrane helix</keyword>
<dbReference type="EMBL" id="JACHFD010000025">
    <property type="protein sequence ID" value="MBB5353391.1"/>
    <property type="molecule type" value="Genomic_DNA"/>
</dbReference>
<keyword evidence="1" id="KW-0472">Membrane</keyword>
<dbReference type="NCBIfam" id="TIGR02532">
    <property type="entry name" value="IV_pilin_GFxxxE"/>
    <property type="match status" value="1"/>
</dbReference>
<gene>
    <name evidence="2" type="ORF">HNR46_003648</name>
</gene>
<feature type="transmembrane region" description="Helical" evidence="1">
    <location>
        <begin position="12"/>
        <end position="35"/>
    </location>
</feature>
<reference evidence="2 3" key="1">
    <citation type="submission" date="2020-08" db="EMBL/GenBank/DDBJ databases">
        <title>Genomic Encyclopedia of Type Strains, Phase IV (KMG-IV): sequencing the most valuable type-strain genomes for metagenomic binning, comparative biology and taxonomic classification.</title>
        <authorList>
            <person name="Goeker M."/>
        </authorList>
    </citation>
    <scope>NUCLEOTIDE SEQUENCE [LARGE SCALE GENOMIC DNA]</scope>
    <source>
        <strain evidence="2 3">YC6886</strain>
    </source>
</reference>
<sequence>MKRGQPISRRGFTLIELTLAIMIGLATASMTLLLMNQQLAFLRIYKAQDFLVREAPLINSYVTKVLGSAEGYRLYTDIDSLKGGGNPVLTGAKVLVLRYRLPSGGIKAAVLSFEDPGDDFDRGLYYRLLPDSGNIGTPEWAITKEPVDVTFSIEQGILRMRLTGPNGETITYSGTEQ</sequence>
<dbReference type="RefSeq" id="WP_184021240.1">
    <property type="nucleotide sequence ID" value="NZ_JACHFD010000025.1"/>
</dbReference>
<dbReference type="InterPro" id="IPR012902">
    <property type="entry name" value="N_methyl_site"/>
</dbReference>
<protein>
    <submittedName>
        <fullName evidence="2">Prepilin-type N-terminal cleavage/methylation domain-containing protein</fullName>
    </submittedName>
</protein>